<sequence>MESTNLSSEGRLQLAKMMLEIEHNELPRSYDVNSAVGYYFDHLRPLVKMLGKESEIDLDVAMDQLRNGKIESDALLRSQTLLQKAMELSA</sequence>
<evidence type="ECO:0000313" key="2">
    <source>
        <dbReference type="Proteomes" id="UP000186705"/>
    </source>
</evidence>
<gene>
    <name evidence="1" type="ORF">BO225_02440</name>
</gene>
<organism evidence="1 2">
    <name type="scientific">Dubosiella newyorkensis</name>
    <dbReference type="NCBI Taxonomy" id="1862672"/>
    <lineage>
        <taxon>Bacteria</taxon>
        <taxon>Bacillati</taxon>
        <taxon>Bacillota</taxon>
        <taxon>Erysipelotrichia</taxon>
        <taxon>Erysipelotrichales</taxon>
        <taxon>Erysipelotrichaceae</taxon>
        <taxon>Dubosiella</taxon>
    </lineage>
</organism>
<evidence type="ECO:0000313" key="1">
    <source>
        <dbReference type="EMBL" id="OLU47719.1"/>
    </source>
</evidence>
<proteinExistence type="predicted"/>
<dbReference type="Proteomes" id="UP000186705">
    <property type="component" value="Unassembled WGS sequence"/>
</dbReference>
<dbReference type="GeneID" id="78274806"/>
<name>A0A1U7NQ07_9FIRM</name>
<dbReference type="RefSeq" id="WP_076340692.1">
    <property type="nucleotide sequence ID" value="NZ_CAPDDE010000016.1"/>
</dbReference>
<dbReference type="EMBL" id="MPKA01000044">
    <property type="protein sequence ID" value="OLU47719.1"/>
    <property type="molecule type" value="Genomic_DNA"/>
</dbReference>
<dbReference type="OrthoDB" id="10006599at2"/>
<reference evidence="1 2" key="1">
    <citation type="submission" date="2016-11" db="EMBL/GenBank/DDBJ databases">
        <title>Description of two novel members of the family Erysipelotrichaceae: Ileibacterium lipovorans gen. nov., sp. nov. and Dubosiella newyorkensis, gen. nov., sp. nov.</title>
        <authorList>
            <person name="Cox L.M."/>
            <person name="Sohn J."/>
            <person name="Tyrrell K.L."/>
            <person name="Citron D.M."/>
            <person name="Lawson P.A."/>
            <person name="Patel N.B."/>
            <person name="Iizumi T."/>
            <person name="Perez-Perez G.I."/>
            <person name="Goldstein E.J."/>
            <person name="Blaser M.J."/>
        </authorList>
    </citation>
    <scope>NUCLEOTIDE SEQUENCE [LARGE SCALE GENOMIC DNA]</scope>
    <source>
        <strain evidence="1 2">NYU-BL-A4</strain>
    </source>
</reference>
<accession>A0A1U7NQ07</accession>
<dbReference type="AlphaFoldDB" id="A0A1U7NQ07"/>
<dbReference type="STRING" id="1862672.BO225_02440"/>
<protein>
    <submittedName>
        <fullName evidence="1">Uncharacterized protein</fullName>
    </submittedName>
</protein>
<keyword evidence="2" id="KW-1185">Reference proteome</keyword>
<comment type="caution">
    <text evidence="1">The sequence shown here is derived from an EMBL/GenBank/DDBJ whole genome shotgun (WGS) entry which is preliminary data.</text>
</comment>